<reference evidence="1" key="1">
    <citation type="submission" date="2020-02" db="EMBL/GenBank/DDBJ databases">
        <authorList>
            <person name="Meier V. D."/>
        </authorList>
    </citation>
    <scope>NUCLEOTIDE SEQUENCE</scope>
    <source>
        <strain evidence="1">AVDCRST_MAG11</strain>
    </source>
</reference>
<name>A0A6J4LTX3_9BACT</name>
<protein>
    <submittedName>
        <fullName evidence="1">Uncharacterized protein</fullName>
    </submittedName>
</protein>
<organism evidence="1">
    <name type="scientific">uncultured Gemmatimonadaceae bacterium</name>
    <dbReference type="NCBI Taxonomy" id="246130"/>
    <lineage>
        <taxon>Bacteria</taxon>
        <taxon>Pseudomonadati</taxon>
        <taxon>Gemmatimonadota</taxon>
        <taxon>Gemmatimonadia</taxon>
        <taxon>Gemmatimonadales</taxon>
        <taxon>Gemmatimonadaceae</taxon>
        <taxon>environmental samples</taxon>
    </lineage>
</organism>
<proteinExistence type="predicted"/>
<gene>
    <name evidence="1" type="ORF">AVDCRST_MAG11-2919</name>
</gene>
<evidence type="ECO:0000313" key="1">
    <source>
        <dbReference type="EMBL" id="CAA9339807.1"/>
    </source>
</evidence>
<accession>A0A6J4LTX3</accession>
<sequence length="113" mass="12389">MVGVRRVDQACGARAFRQSWMTVPLLRLPAVQLDSAAGRVRVQFRDAHARLGCSPAIWIDGELFATPVAALGGRLPVTRVRAVEGYPWPRSVPPPFRIGRARTTCGAPLIWTD</sequence>
<dbReference type="AlphaFoldDB" id="A0A6J4LTX3"/>
<dbReference type="EMBL" id="CADCTU010000641">
    <property type="protein sequence ID" value="CAA9339807.1"/>
    <property type="molecule type" value="Genomic_DNA"/>
</dbReference>